<evidence type="ECO:0000313" key="12">
    <source>
        <dbReference type="Proteomes" id="UP000185639"/>
    </source>
</evidence>
<accession>A0A1N7PMI8</accession>
<dbReference type="InterPro" id="IPR001608">
    <property type="entry name" value="Ala_racemase_N"/>
</dbReference>
<name>A0A1N7PMI8_9GAMM</name>
<dbReference type="FunFam" id="3.20.20.10:FF:000002">
    <property type="entry name" value="Alanine racemase"/>
    <property type="match status" value="1"/>
</dbReference>
<evidence type="ECO:0000259" key="10">
    <source>
        <dbReference type="SMART" id="SM01005"/>
    </source>
</evidence>
<dbReference type="PRINTS" id="PR00992">
    <property type="entry name" value="ALARACEMASE"/>
</dbReference>
<dbReference type="Pfam" id="PF00842">
    <property type="entry name" value="Ala_racemase_C"/>
    <property type="match status" value="1"/>
</dbReference>
<dbReference type="PANTHER" id="PTHR30511">
    <property type="entry name" value="ALANINE RACEMASE"/>
    <property type="match status" value="1"/>
</dbReference>
<keyword evidence="12" id="KW-1185">Reference proteome</keyword>
<dbReference type="EC" id="5.1.1.1" evidence="4 7"/>
<evidence type="ECO:0000256" key="8">
    <source>
        <dbReference type="PIRSR" id="PIRSR600821-50"/>
    </source>
</evidence>
<dbReference type="FunFam" id="2.40.37.10:FF:000002">
    <property type="entry name" value="Alanine racemase"/>
    <property type="match status" value="1"/>
</dbReference>
<dbReference type="SUPFAM" id="SSF50621">
    <property type="entry name" value="Alanine racemase C-terminal domain-like"/>
    <property type="match status" value="1"/>
</dbReference>
<dbReference type="InterPro" id="IPR029066">
    <property type="entry name" value="PLP-binding_barrel"/>
</dbReference>
<feature type="modified residue" description="N6-(pyridoxal phosphate)lysine" evidence="7 8">
    <location>
        <position position="34"/>
    </location>
</feature>
<evidence type="ECO:0000256" key="4">
    <source>
        <dbReference type="ARBA" id="ARBA00013089"/>
    </source>
</evidence>
<dbReference type="SMART" id="SM01005">
    <property type="entry name" value="Ala_racemase_C"/>
    <property type="match status" value="1"/>
</dbReference>
<dbReference type="STRING" id="484498.SAMN05421686_11094"/>
<gene>
    <name evidence="11" type="ORF">SAMN05421686_11094</name>
</gene>
<comment type="similarity">
    <text evidence="3 7">Belongs to the alanine racemase family.</text>
</comment>
<evidence type="ECO:0000256" key="7">
    <source>
        <dbReference type="HAMAP-Rule" id="MF_01201"/>
    </source>
</evidence>
<dbReference type="Gene3D" id="2.40.37.10">
    <property type="entry name" value="Lyase, Ornithine Decarboxylase, Chain A, domain 1"/>
    <property type="match status" value="1"/>
</dbReference>
<dbReference type="GO" id="GO:0008784">
    <property type="term" value="F:alanine racemase activity"/>
    <property type="evidence" value="ECO:0007669"/>
    <property type="project" value="UniProtKB-UniRule"/>
</dbReference>
<dbReference type="Gene3D" id="3.20.20.10">
    <property type="entry name" value="Alanine racemase"/>
    <property type="match status" value="1"/>
</dbReference>
<dbReference type="InterPro" id="IPR009006">
    <property type="entry name" value="Ala_racemase/Decarboxylase_C"/>
</dbReference>
<comment type="catalytic activity">
    <reaction evidence="1 7">
        <text>L-alanine = D-alanine</text>
        <dbReference type="Rhea" id="RHEA:20249"/>
        <dbReference type="ChEBI" id="CHEBI:57416"/>
        <dbReference type="ChEBI" id="CHEBI:57972"/>
        <dbReference type="EC" id="5.1.1.1"/>
    </reaction>
</comment>
<evidence type="ECO:0000256" key="3">
    <source>
        <dbReference type="ARBA" id="ARBA00007880"/>
    </source>
</evidence>
<keyword evidence="6 7" id="KW-0413">Isomerase</keyword>
<dbReference type="CDD" id="cd06827">
    <property type="entry name" value="PLPDE_III_AR_proteobact"/>
    <property type="match status" value="1"/>
</dbReference>
<dbReference type="RefSeq" id="WP_076517391.1">
    <property type="nucleotide sequence ID" value="NZ_FTOH01000010.1"/>
</dbReference>
<feature type="binding site" evidence="7 9">
    <location>
        <position position="300"/>
    </location>
    <ligand>
        <name>substrate</name>
    </ligand>
</feature>
<evidence type="ECO:0000256" key="1">
    <source>
        <dbReference type="ARBA" id="ARBA00000316"/>
    </source>
</evidence>
<dbReference type="UniPathway" id="UPA00042">
    <property type="reaction ID" value="UER00497"/>
</dbReference>
<dbReference type="SUPFAM" id="SSF51419">
    <property type="entry name" value="PLP-binding barrel"/>
    <property type="match status" value="1"/>
</dbReference>
<sequence>MTRPTRALLKWSNLRHNYRKAREATSHEAYAVIKSDGYGHGMVACANALSGEADGFAVACVDEAVKLRNAGIRQPVLVLEGAYDAEEWEQASEHHIQLAVHHPQQLKDRAEAQLSDDVAVWLKVSSGMNRLGVKLEDAPEMIARIRNDRGLILRHVMSHFATSDEADTSFYEEQKQRMISHAWPVPLSLSNSASVIRGGVAEEKVMRPGIMLYGSSPCEDISALEAGLKPVMTLQSALISVHNVKAGDTVGYGCTWTAPRDSRIGVVAIGYGDGYPRHAPTGTPVNVAGQSCSLVGRVSMDMLTVDITDVPEATIGSPVELWGELVDVDEVARLAGTISYELYCRLTQRVPRINLQ</sequence>
<dbReference type="NCBIfam" id="TIGR00492">
    <property type="entry name" value="alr"/>
    <property type="match status" value="1"/>
</dbReference>
<protein>
    <recommendedName>
        <fullName evidence="4 7">Alanine racemase</fullName>
        <ecNumber evidence="4 7">5.1.1.1</ecNumber>
    </recommendedName>
</protein>
<dbReference type="PROSITE" id="PS00395">
    <property type="entry name" value="ALANINE_RACEMASE"/>
    <property type="match status" value="1"/>
</dbReference>
<dbReference type="OrthoDB" id="9813814at2"/>
<organism evidence="11 12">
    <name type="scientific">Thalassolituus maritimus</name>
    <dbReference type="NCBI Taxonomy" id="484498"/>
    <lineage>
        <taxon>Bacteria</taxon>
        <taxon>Pseudomonadati</taxon>
        <taxon>Pseudomonadota</taxon>
        <taxon>Gammaproteobacteria</taxon>
        <taxon>Oceanospirillales</taxon>
        <taxon>Oceanospirillaceae</taxon>
        <taxon>Thalassolituus</taxon>
    </lineage>
</organism>
<evidence type="ECO:0000313" key="11">
    <source>
        <dbReference type="EMBL" id="SIT11771.1"/>
    </source>
</evidence>
<dbReference type="GO" id="GO:0005829">
    <property type="term" value="C:cytosol"/>
    <property type="evidence" value="ECO:0007669"/>
    <property type="project" value="TreeGrafter"/>
</dbReference>
<evidence type="ECO:0000256" key="9">
    <source>
        <dbReference type="PIRSR" id="PIRSR600821-52"/>
    </source>
</evidence>
<dbReference type="EMBL" id="FTOH01000010">
    <property type="protein sequence ID" value="SIT11771.1"/>
    <property type="molecule type" value="Genomic_DNA"/>
</dbReference>
<dbReference type="PANTHER" id="PTHR30511:SF0">
    <property type="entry name" value="ALANINE RACEMASE, CATABOLIC-RELATED"/>
    <property type="match status" value="1"/>
</dbReference>
<proteinExistence type="inferred from homology"/>
<dbReference type="AlphaFoldDB" id="A0A1N7PMI8"/>
<comment type="function">
    <text evidence="7">Catalyzes the interconversion of L-alanine and D-alanine. May also act on other amino acids.</text>
</comment>
<dbReference type="HAMAP" id="MF_01201">
    <property type="entry name" value="Ala_racemase"/>
    <property type="match status" value="1"/>
</dbReference>
<reference evidence="12" key="1">
    <citation type="submission" date="2017-01" db="EMBL/GenBank/DDBJ databases">
        <authorList>
            <person name="Varghese N."/>
            <person name="Submissions S."/>
        </authorList>
    </citation>
    <scope>NUCLEOTIDE SEQUENCE [LARGE SCALE GENOMIC DNA]</scope>
    <source>
        <strain evidence="12">DSM 24913</strain>
    </source>
</reference>
<comment type="pathway">
    <text evidence="7">Amino-acid biosynthesis; D-alanine biosynthesis; D-alanine from L-alanine: step 1/1.</text>
</comment>
<dbReference type="Pfam" id="PF01168">
    <property type="entry name" value="Ala_racemase_N"/>
    <property type="match status" value="1"/>
</dbReference>
<dbReference type="GO" id="GO:0030170">
    <property type="term" value="F:pyridoxal phosphate binding"/>
    <property type="evidence" value="ECO:0007669"/>
    <property type="project" value="UniProtKB-UniRule"/>
</dbReference>
<comment type="cofactor">
    <cofactor evidence="2 7 8">
        <name>pyridoxal 5'-phosphate</name>
        <dbReference type="ChEBI" id="CHEBI:597326"/>
    </cofactor>
</comment>
<evidence type="ECO:0000256" key="5">
    <source>
        <dbReference type="ARBA" id="ARBA00022898"/>
    </source>
</evidence>
<dbReference type="GO" id="GO:0030632">
    <property type="term" value="P:D-alanine biosynthetic process"/>
    <property type="evidence" value="ECO:0007669"/>
    <property type="project" value="UniProtKB-UniRule"/>
</dbReference>
<feature type="active site" description="Proton acceptor; specific for L-alanine" evidence="7">
    <location>
        <position position="252"/>
    </location>
</feature>
<dbReference type="InterPro" id="IPR011079">
    <property type="entry name" value="Ala_racemase_C"/>
</dbReference>
<feature type="binding site" evidence="7 9">
    <location>
        <position position="130"/>
    </location>
    <ligand>
        <name>substrate</name>
    </ligand>
</feature>
<dbReference type="Proteomes" id="UP000185639">
    <property type="component" value="Unassembled WGS sequence"/>
</dbReference>
<dbReference type="InterPro" id="IPR000821">
    <property type="entry name" value="Ala_racemase"/>
</dbReference>
<feature type="active site" description="Proton acceptor; specific for D-alanine" evidence="7">
    <location>
        <position position="34"/>
    </location>
</feature>
<evidence type="ECO:0000256" key="2">
    <source>
        <dbReference type="ARBA" id="ARBA00001933"/>
    </source>
</evidence>
<feature type="domain" description="Alanine racemase C-terminal" evidence="10">
    <location>
        <begin position="231"/>
        <end position="355"/>
    </location>
</feature>
<keyword evidence="5 7" id="KW-0663">Pyridoxal phosphate</keyword>
<evidence type="ECO:0000256" key="6">
    <source>
        <dbReference type="ARBA" id="ARBA00023235"/>
    </source>
</evidence>
<dbReference type="InterPro" id="IPR020622">
    <property type="entry name" value="Ala_racemase_pyridoxalP-BS"/>
</dbReference>